<evidence type="ECO:0000313" key="1">
    <source>
        <dbReference type="EMBL" id="OHS99989.1"/>
    </source>
</evidence>
<reference evidence="1" key="1">
    <citation type="submission" date="2016-10" db="EMBL/GenBank/DDBJ databases">
        <authorList>
            <person name="Benchimol M."/>
            <person name="Almeida L.G."/>
            <person name="Vasconcelos A.T."/>
            <person name="Perreira-Neves A."/>
            <person name="Rosa I.A."/>
            <person name="Tasca T."/>
            <person name="Bogo M.R."/>
            <person name="de Souza W."/>
        </authorList>
    </citation>
    <scope>NUCLEOTIDE SEQUENCE [LARGE SCALE GENOMIC DNA]</scope>
    <source>
        <strain evidence="1">K</strain>
    </source>
</reference>
<dbReference type="Proteomes" id="UP000179807">
    <property type="component" value="Unassembled WGS sequence"/>
</dbReference>
<protein>
    <submittedName>
        <fullName evidence="1">Uncharacterized protein</fullName>
    </submittedName>
</protein>
<sequence>MSIIKKCPFGEVIIEPNENDEFIVSLTTNKSPKDLFPNIFGESHIAPQGYIVFSGAVCGETSDNHMIKVIDFENNLLASYDFSTTPKNENYKYFLICLENFNYLLVGDNIFIITENSITPIELIALFPDGKPLNFKTMFHYDSLEYDKKPNVFPFIVDDCTYVILQNLLFKMQSNEKQVIFKAVDEQLTVFSWSSVYVENLGIVTFNTKDNMFPNVWDEDNFSLEMKKKSGTIFDPINKTLKSFDNEIPQPIHSSVTFTYNDKQYYVLLLRKMIQQQNEHSISIIGFDLETTNPLTFDFNLKDENYKYQKKFSMSDAIQYEMSANNMKNNLYISKNIQNWMIYLPKAPYSNYRIRYGYGKIPECFKHPDYEEVDLSDIYLKIGAPIFYISHDPESTHVKIGSIAPSRNHIFHDKVSIQEGESVSTFIDFSNIVCIGIIQSVNDNDLHSVDEIPEHTWKNPIQDFVLLEDGDSIVADDPGDLWSDISRCPKASNCLGGKWKASIDYYKGRARYLCLFHSDYLHEINSIPKGELYSFIPEDLEKGSTLQQLPGWESIGNVGSDIALSMLCHEKHFFNPDDIVFREDIDDLNSIGNYVITGFVFRPTKRETVIRQAISELICKTIDLDRFTKMSYLPFGVVSESGWGDGGYAVFSKKIDGKTVAVLTAFI</sequence>
<dbReference type="RefSeq" id="XP_068353126.1">
    <property type="nucleotide sequence ID" value="XM_068509083.1"/>
</dbReference>
<proteinExistence type="predicted"/>
<name>A0A1J4JR46_9EUKA</name>
<dbReference type="GeneID" id="94843787"/>
<dbReference type="OrthoDB" id="10624323at2759"/>
<organism evidence="1 2">
    <name type="scientific">Tritrichomonas foetus</name>
    <dbReference type="NCBI Taxonomy" id="1144522"/>
    <lineage>
        <taxon>Eukaryota</taxon>
        <taxon>Metamonada</taxon>
        <taxon>Parabasalia</taxon>
        <taxon>Tritrichomonadida</taxon>
        <taxon>Tritrichomonadidae</taxon>
        <taxon>Tritrichomonas</taxon>
    </lineage>
</organism>
<dbReference type="AlphaFoldDB" id="A0A1J4JR46"/>
<comment type="caution">
    <text evidence="1">The sequence shown here is derived from an EMBL/GenBank/DDBJ whole genome shotgun (WGS) entry which is preliminary data.</text>
</comment>
<keyword evidence="2" id="KW-1185">Reference proteome</keyword>
<evidence type="ECO:0000313" key="2">
    <source>
        <dbReference type="Proteomes" id="UP000179807"/>
    </source>
</evidence>
<dbReference type="EMBL" id="MLAK01000977">
    <property type="protein sequence ID" value="OHS99989.1"/>
    <property type="molecule type" value="Genomic_DNA"/>
</dbReference>
<dbReference type="VEuPathDB" id="TrichDB:TRFO_33451"/>
<gene>
    <name evidence="1" type="ORF">TRFO_33451</name>
</gene>
<accession>A0A1J4JR46</accession>